<sequence length="42" mass="4293">ASTTFSIHSSTQQPKFNCSGSQVAIFTTNASGVITSQSCGNP</sequence>
<reference evidence="1" key="1">
    <citation type="journal article" date="2014" name="Front. Microbiol.">
        <title>High frequency of phylogenetically diverse reductive dehalogenase-homologous genes in deep subseafloor sedimentary metagenomes.</title>
        <authorList>
            <person name="Kawai M."/>
            <person name="Futagami T."/>
            <person name="Toyoda A."/>
            <person name="Takaki Y."/>
            <person name="Nishi S."/>
            <person name="Hori S."/>
            <person name="Arai W."/>
            <person name="Tsubouchi T."/>
            <person name="Morono Y."/>
            <person name="Uchiyama I."/>
            <person name="Ito T."/>
            <person name="Fujiyama A."/>
            <person name="Inagaki F."/>
            <person name="Takami H."/>
        </authorList>
    </citation>
    <scope>NUCLEOTIDE SEQUENCE</scope>
    <source>
        <strain evidence="1">Expedition CK06-06</strain>
    </source>
</reference>
<name>X1BK15_9ZZZZ</name>
<dbReference type="AlphaFoldDB" id="X1BK15"/>
<protein>
    <submittedName>
        <fullName evidence="1">Uncharacterized protein</fullName>
    </submittedName>
</protein>
<evidence type="ECO:0000313" key="1">
    <source>
        <dbReference type="EMBL" id="GAG95380.1"/>
    </source>
</evidence>
<proteinExistence type="predicted"/>
<dbReference type="EMBL" id="BART01019717">
    <property type="protein sequence ID" value="GAG95380.1"/>
    <property type="molecule type" value="Genomic_DNA"/>
</dbReference>
<comment type="caution">
    <text evidence="1">The sequence shown here is derived from an EMBL/GenBank/DDBJ whole genome shotgun (WGS) entry which is preliminary data.</text>
</comment>
<feature type="non-terminal residue" evidence="1">
    <location>
        <position position="1"/>
    </location>
</feature>
<organism evidence="1">
    <name type="scientific">marine sediment metagenome</name>
    <dbReference type="NCBI Taxonomy" id="412755"/>
    <lineage>
        <taxon>unclassified sequences</taxon>
        <taxon>metagenomes</taxon>
        <taxon>ecological metagenomes</taxon>
    </lineage>
</organism>
<accession>X1BK15</accession>
<gene>
    <name evidence="1" type="ORF">S01H4_36825</name>
</gene>